<dbReference type="GO" id="GO:0005576">
    <property type="term" value="C:extracellular region"/>
    <property type="evidence" value="ECO:0007669"/>
    <property type="project" value="UniProtKB-SubCell"/>
</dbReference>
<comment type="function">
    <text evidence="5">Required for morphogenesis and for the elongation of the flagellar filament by facilitating polymerization of the flagellin monomers at the tip of growing filament. Forms a capping structure, which prevents flagellin subunits (transported through the central channel of the flagellum) from leaking out without polymerization at the distal end.</text>
</comment>
<dbReference type="GO" id="GO:0009424">
    <property type="term" value="C:bacterial-type flagellum hook"/>
    <property type="evidence" value="ECO:0007669"/>
    <property type="project" value="UniProtKB-UniRule"/>
</dbReference>
<comment type="caution">
    <text evidence="8">The sequence shown here is derived from an EMBL/GenBank/DDBJ whole genome shotgun (WGS) entry which is preliminary data.</text>
</comment>
<evidence type="ECO:0000259" key="7">
    <source>
        <dbReference type="Pfam" id="PF07195"/>
    </source>
</evidence>
<keyword evidence="8" id="KW-0969">Cilium</keyword>
<feature type="domain" description="Flagellar hook-associated protein 2 C-terminal" evidence="7">
    <location>
        <begin position="220"/>
        <end position="445"/>
    </location>
</feature>
<accession>A0A6I3XMN0</accession>
<dbReference type="Pfam" id="PF02465">
    <property type="entry name" value="FliD_N"/>
    <property type="match status" value="1"/>
</dbReference>
<evidence type="ECO:0000256" key="4">
    <source>
        <dbReference type="ARBA" id="ARBA00023143"/>
    </source>
</evidence>
<keyword evidence="8" id="KW-0966">Cell projection</keyword>
<evidence type="ECO:0000313" key="8">
    <source>
        <dbReference type="EMBL" id="MUI15663.1"/>
    </source>
</evidence>
<keyword evidence="9" id="KW-1185">Reference proteome</keyword>
<comment type="subcellular location">
    <subcellularLocation>
        <location evidence="5">Secreted</location>
    </subcellularLocation>
    <subcellularLocation>
        <location evidence="5">Bacterial flagellum</location>
    </subcellularLocation>
</comment>
<keyword evidence="3" id="KW-0175">Coiled coil</keyword>
<dbReference type="InterPro" id="IPR010809">
    <property type="entry name" value="FliD_C"/>
</dbReference>
<dbReference type="Proteomes" id="UP000431684">
    <property type="component" value="Unassembled WGS sequence"/>
</dbReference>
<evidence type="ECO:0000313" key="9">
    <source>
        <dbReference type="Proteomes" id="UP000431684"/>
    </source>
</evidence>
<dbReference type="AlphaFoldDB" id="A0A6I3XMN0"/>
<sequence>MALNSPTYDPKSTATQLATAYISGRQSILTNQNTVATATEKGLTTLKSAMSAFESAMSSLSLKKSMVSTSATFSSTVGTATATSAAVAGTYSFVVQDLATANQAQYSGLSDATPMTEAGKITVTVGDTSFEVDLATANTSGDTELSVKEMAAAINAAAGSNGSKVTASTVSVGGVPTLVMTASDTGAANVVSIDASALPPGALQDALSDTATNRKELVAAKDAVVFLGGAGGLEITQASNTFDVIDGVSMTFTKVSTDPVTLTVATDNSGTAANMQSFVDGWNKLVSTLKTLTDAGDAASGTSAGVFHADAGIKALQTRMQTVLRQKVDGLSLVNFGISGQRDGTLTLDTARLNKAVALNPETLDKLMGSNSMTTPSGLMGDLDKLTDQWTDTTEGQIGKRRDVNSKLQSTLLDRQSRLDQQYETAYIRYLNQFTTLQTLQAQMESNTSIFDALFAKDD</sequence>
<evidence type="ECO:0000259" key="6">
    <source>
        <dbReference type="Pfam" id="PF02465"/>
    </source>
</evidence>
<proteinExistence type="inferred from homology"/>
<dbReference type="InterPro" id="IPR003481">
    <property type="entry name" value="FliD_N"/>
</dbReference>
<comment type="subunit">
    <text evidence="2 5">Homopentamer.</text>
</comment>
<dbReference type="GO" id="GO:0009421">
    <property type="term" value="C:bacterial-type flagellum filament cap"/>
    <property type="evidence" value="ECO:0007669"/>
    <property type="project" value="InterPro"/>
</dbReference>
<evidence type="ECO:0000256" key="1">
    <source>
        <dbReference type="ARBA" id="ARBA00009764"/>
    </source>
</evidence>
<dbReference type="RefSeq" id="WP_155711326.1">
    <property type="nucleotide sequence ID" value="NZ_BMWU01000005.1"/>
</dbReference>
<comment type="similarity">
    <text evidence="1 5">Belongs to the FliD family.</text>
</comment>
<evidence type="ECO:0000256" key="2">
    <source>
        <dbReference type="ARBA" id="ARBA00011255"/>
    </source>
</evidence>
<dbReference type="PANTHER" id="PTHR30288">
    <property type="entry name" value="FLAGELLAR CAP/ASSEMBLY PROTEIN FLID"/>
    <property type="match status" value="1"/>
</dbReference>
<keyword evidence="8" id="KW-0282">Flagellum</keyword>
<dbReference type="PANTHER" id="PTHR30288:SF0">
    <property type="entry name" value="FLAGELLAR HOOK-ASSOCIATED PROTEIN 2"/>
    <property type="match status" value="1"/>
</dbReference>
<keyword evidence="4 5" id="KW-0975">Bacterial flagellum</keyword>
<evidence type="ECO:0000256" key="5">
    <source>
        <dbReference type="RuleBase" id="RU362066"/>
    </source>
</evidence>
<dbReference type="InterPro" id="IPR040026">
    <property type="entry name" value="FliD"/>
</dbReference>
<dbReference type="EMBL" id="WNWM01000002">
    <property type="protein sequence ID" value="MUI15663.1"/>
    <property type="molecule type" value="Genomic_DNA"/>
</dbReference>
<dbReference type="Pfam" id="PF07195">
    <property type="entry name" value="FliD_C"/>
    <property type="match status" value="1"/>
</dbReference>
<evidence type="ECO:0000256" key="3">
    <source>
        <dbReference type="ARBA" id="ARBA00023054"/>
    </source>
</evidence>
<dbReference type="GO" id="GO:0007155">
    <property type="term" value="P:cell adhesion"/>
    <property type="evidence" value="ECO:0007669"/>
    <property type="project" value="InterPro"/>
</dbReference>
<keyword evidence="5" id="KW-0964">Secreted</keyword>
<gene>
    <name evidence="8" type="primary">fliD</name>
    <name evidence="8" type="ORF">GJV26_24875</name>
</gene>
<name>A0A6I3XMN0_9BURK</name>
<organism evidence="8 9">
    <name type="scientific">Pseudoduganella dura</name>
    <dbReference type="NCBI Taxonomy" id="321982"/>
    <lineage>
        <taxon>Bacteria</taxon>
        <taxon>Pseudomonadati</taxon>
        <taxon>Pseudomonadota</taxon>
        <taxon>Betaproteobacteria</taxon>
        <taxon>Burkholderiales</taxon>
        <taxon>Oxalobacteraceae</taxon>
        <taxon>Telluria group</taxon>
        <taxon>Pseudoduganella</taxon>
    </lineage>
</organism>
<protein>
    <recommendedName>
        <fullName evidence="5">Flagellar hook-associated protein 2</fullName>
        <shortName evidence="5">HAP2</shortName>
    </recommendedName>
    <alternativeName>
        <fullName evidence="5">Flagellar cap protein</fullName>
    </alternativeName>
</protein>
<reference evidence="8 9" key="1">
    <citation type="submission" date="2019-11" db="EMBL/GenBank/DDBJ databases">
        <title>Draft Genome Sequences of Six Type Strains of the Genus Massilia.</title>
        <authorList>
            <person name="Miess H."/>
            <person name="Frediansyah A."/>
            <person name="Goeker M."/>
            <person name="Gross H."/>
        </authorList>
    </citation>
    <scope>NUCLEOTIDE SEQUENCE [LARGE SCALE GENOMIC DNA]</scope>
    <source>
        <strain evidence="8 9">DSM 17513</strain>
    </source>
</reference>
<dbReference type="OrthoDB" id="9810816at2"/>
<feature type="domain" description="Flagellar hook-associated protein 2 N-terminal" evidence="6">
    <location>
        <begin position="8"/>
        <end position="101"/>
    </location>
</feature>